<sequence>MQQLRWMPVLALEALAVLLALPSPAGAEVFLSQPTVPGALRGGPQDSPTMVLHVELERVLGGEALRAATARSERLEAALRTTFASLPKGEHGTVGASAARYALHRLFVQMHGWQLQGLDPSGGNWSTASPTAAFGSRVPEGVKAVFDGHLSARGFSLHELALLAAMLEYMVHGQIETQLHSIFGALQHPTDEPLSEGSAIRVIDAYMASYILGANSSAMTLEMLQQFNSTIQEQHPSWPETKRFLREMQREVRPGVAAFNFTDIVAVVETAADRFGQWQSGECLALKEELVALEDAKGSGRVRLADFYGGAVHGGKWQFSETVEYLRHLGAIDDADSSGPRVIIPNYIYSPANCLASSSFYAVCCIDECEELLDHLESSIGQPTATPEEIVRLVSALPSASGNTTLPPGLVRRLEEVAEHHGGHVPLHGRLLGQWLHHARPRECPYPHVSGTTAPRRSEEWEVAAGQGTTATEEEMAQHIQAAPERRPPQSQGTDGEGLCSPMWTMEEELVDAHAQRRHEEAAGGLLAAARAAIAKHMAVRTSALLAAAVSLALALAKMLRPACAACGFQSMKAHKLPRYTM</sequence>
<organism evidence="3">
    <name type="scientific">Alexandrium catenella</name>
    <name type="common">Red tide dinoflagellate</name>
    <name type="synonym">Gonyaulax catenella</name>
    <dbReference type="NCBI Taxonomy" id="2925"/>
    <lineage>
        <taxon>Eukaryota</taxon>
        <taxon>Sar</taxon>
        <taxon>Alveolata</taxon>
        <taxon>Dinophyceae</taxon>
        <taxon>Gonyaulacales</taxon>
        <taxon>Pyrocystaceae</taxon>
        <taxon>Alexandrium</taxon>
    </lineage>
</organism>
<accession>A0A7S1WL80</accession>
<dbReference type="AlphaFoldDB" id="A0A7S1WL80"/>
<dbReference type="EMBL" id="HBGE01085851">
    <property type="protein sequence ID" value="CAD9174368.1"/>
    <property type="molecule type" value="Transcribed_RNA"/>
</dbReference>
<proteinExistence type="predicted"/>
<protein>
    <submittedName>
        <fullName evidence="3">Uncharacterized protein</fullName>
    </submittedName>
</protein>
<feature type="signal peptide" evidence="2">
    <location>
        <begin position="1"/>
        <end position="27"/>
    </location>
</feature>
<evidence type="ECO:0000256" key="1">
    <source>
        <dbReference type="SAM" id="MobiDB-lite"/>
    </source>
</evidence>
<evidence type="ECO:0000313" key="3">
    <source>
        <dbReference type="EMBL" id="CAD9174368.1"/>
    </source>
</evidence>
<reference evidence="3" key="1">
    <citation type="submission" date="2021-01" db="EMBL/GenBank/DDBJ databases">
        <authorList>
            <person name="Corre E."/>
            <person name="Pelletier E."/>
            <person name="Niang G."/>
            <person name="Scheremetjew M."/>
            <person name="Finn R."/>
            <person name="Kale V."/>
            <person name="Holt S."/>
            <person name="Cochrane G."/>
            <person name="Meng A."/>
            <person name="Brown T."/>
            <person name="Cohen L."/>
        </authorList>
    </citation>
    <scope>NUCLEOTIDE SEQUENCE</scope>
    <source>
        <strain evidence="3">OF101</strain>
    </source>
</reference>
<gene>
    <name evidence="3" type="ORF">ACAT0790_LOCUS51137</name>
</gene>
<name>A0A7S1WL80_ALECA</name>
<feature type="region of interest" description="Disordered" evidence="1">
    <location>
        <begin position="480"/>
        <end position="499"/>
    </location>
</feature>
<keyword evidence="2" id="KW-0732">Signal</keyword>
<feature type="chain" id="PRO_5030621976" evidence="2">
    <location>
        <begin position="28"/>
        <end position="582"/>
    </location>
</feature>
<evidence type="ECO:0000256" key="2">
    <source>
        <dbReference type="SAM" id="SignalP"/>
    </source>
</evidence>